<keyword evidence="8" id="KW-1185">Reference proteome</keyword>
<comment type="caution">
    <text evidence="7">The sequence shown here is derived from an EMBL/GenBank/DDBJ whole genome shotgun (WGS) entry which is preliminary data.</text>
</comment>
<evidence type="ECO:0000256" key="4">
    <source>
        <dbReference type="ARBA" id="ARBA00033987"/>
    </source>
</evidence>
<dbReference type="Gene3D" id="3.90.228.10">
    <property type="match status" value="1"/>
</dbReference>
<comment type="catalytic activity">
    <reaction evidence="4">
        <text>NAD(+) + (ADP-D-ribosyl)n-acceptor = nicotinamide + (ADP-D-ribosyl)n+1-acceptor + H(+).</text>
        <dbReference type="EC" id="2.4.2.30"/>
    </reaction>
</comment>
<dbReference type="EMBL" id="JACEFO010001613">
    <property type="protein sequence ID" value="KAF8730868.1"/>
    <property type="molecule type" value="Genomic_DNA"/>
</dbReference>
<evidence type="ECO:0000256" key="2">
    <source>
        <dbReference type="ARBA" id="ARBA00022679"/>
    </source>
</evidence>
<dbReference type="PANTHER" id="PTHR10459">
    <property type="entry name" value="DNA LIGASE"/>
    <property type="match status" value="1"/>
</dbReference>
<dbReference type="PROSITE" id="PS51059">
    <property type="entry name" value="PARP_CATALYTIC"/>
    <property type="match status" value="1"/>
</dbReference>
<protein>
    <recommendedName>
        <fullName evidence="5">Poly [ADP-ribose] polymerase</fullName>
        <shortName evidence="5">PARP</shortName>
        <ecNumber evidence="5">2.4.2.-</ecNumber>
    </recommendedName>
</protein>
<dbReference type="GO" id="GO:0070212">
    <property type="term" value="P:protein poly-ADP-ribosylation"/>
    <property type="evidence" value="ECO:0007669"/>
    <property type="project" value="TreeGrafter"/>
</dbReference>
<reference evidence="7" key="1">
    <citation type="submission" date="2020-07" db="EMBL/GenBank/DDBJ databases">
        <title>Genome sequence and genetic diversity analysis of an under-domesticated orphan crop, white fonio (Digitaria exilis).</title>
        <authorList>
            <person name="Bennetzen J.L."/>
            <person name="Chen S."/>
            <person name="Ma X."/>
            <person name="Wang X."/>
            <person name="Yssel A.E.J."/>
            <person name="Chaluvadi S.R."/>
            <person name="Johnson M."/>
            <person name="Gangashetty P."/>
            <person name="Hamidou F."/>
            <person name="Sanogo M.D."/>
            <person name="Zwaenepoel A."/>
            <person name="Wallace J."/>
            <person name="Van De Peer Y."/>
            <person name="Van Deynze A."/>
        </authorList>
    </citation>
    <scope>NUCLEOTIDE SEQUENCE</scope>
    <source>
        <tissue evidence="7">Leaves</tissue>
    </source>
</reference>
<dbReference type="GO" id="GO:0006302">
    <property type="term" value="P:double-strand break repair"/>
    <property type="evidence" value="ECO:0007669"/>
    <property type="project" value="TreeGrafter"/>
</dbReference>
<dbReference type="GO" id="GO:0005730">
    <property type="term" value="C:nucleolus"/>
    <property type="evidence" value="ECO:0007669"/>
    <property type="project" value="TreeGrafter"/>
</dbReference>
<dbReference type="AlphaFoldDB" id="A0A835KI45"/>
<evidence type="ECO:0000259" key="6">
    <source>
        <dbReference type="PROSITE" id="PS51059"/>
    </source>
</evidence>
<evidence type="ECO:0000256" key="1">
    <source>
        <dbReference type="ARBA" id="ARBA00022676"/>
    </source>
</evidence>
<dbReference type="PANTHER" id="PTHR10459:SF60">
    <property type="entry name" value="POLY [ADP-RIBOSE] POLYMERASE 2"/>
    <property type="match status" value="1"/>
</dbReference>
<dbReference type="InterPro" id="IPR012317">
    <property type="entry name" value="Poly(ADP-ribose)pol_cat_dom"/>
</dbReference>
<keyword evidence="3 5" id="KW-0520">NAD</keyword>
<keyword evidence="2 5" id="KW-0808">Transferase</keyword>
<dbReference type="EC" id="2.4.2.-" evidence="5"/>
<proteinExistence type="predicted"/>
<evidence type="ECO:0000313" key="8">
    <source>
        <dbReference type="Proteomes" id="UP000636709"/>
    </source>
</evidence>
<dbReference type="GO" id="GO:1990404">
    <property type="term" value="F:NAD+-protein mono-ADP-ribosyltransferase activity"/>
    <property type="evidence" value="ECO:0007669"/>
    <property type="project" value="TreeGrafter"/>
</dbReference>
<name>A0A835KI45_9POAL</name>
<sequence length="239" mass="26615">MAGRGGAEAGQRTGGSADAGGGAMIHYILDTSNFVVTSRLLKLIQKNTLWLLSFITQIFANKIKTYLINTHEETHSGYTVDIVQIFKMSSHGETKRFQKFASTGNRMLLWHGSRLTNWAGILSQGLRFHMFGKGVYFADMFSKSANCCYGSKASRSGVLLLCEVALGDMNEVLNGDYKANDLPKGKLRTTDDGVLVPLGKPTKHESSEMARSRYNDYIVYNTDQIKMRYALHVTFNFKS</sequence>
<keyword evidence="1 5" id="KW-0328">Glycosyltransferase</keyword>
<dbReference type="CDD" id="cd01437">
    <property type="entry name" value="parp_like"/>
    <property type="match status" value="1"/>
</dbReference>
<dbReference type="InterPro" id="IPR050800">
    <property type="entry name" value="ARTD/PARP"/>
</dbReference>
<evidence type="ECO:0000256" key="3">
    <source>
        <dbReference type="ARBA" id="ARBA00023027"/>
    </source>
</evidence>
<accession>A0A835KI45</accession>
<gene>
    <name evidence="7" type="ORF">HU200_016739</name>
</gene>
<organism evidence="7 8">
    <name type="scientific">Digitaria exilis</name>
    <dbReference type="NCBI Taxonomy" id="1010633"/>
    <lineage>
        <taxon>Eukaryota</taxon>
        <taxon>Viridiplantae</taxon>
        <taxon>Streptophyta</taxon>
        <taxon>Embryophyta</taxon>
        <taxon>Tracheophyta</taxon>
        <taxon>Spermatophyta</taxon>
        <taxon>Magnoliopsida</taxon>
        <taxon>Liliopsida</taxon>
        <taxon>Poales</taxon>
        <taxon>Poaceae</taxon>
        <taxon>PACMAD clade</taxon>
        <taxon>Panicoideae</taxon>
        <taxon>Panicodae</taxon>
        <taxon>Paniceae</taxon>
        <taxon>Anthephorinae</taxon>
        <taxon>Digitaria</taxon>
    </lineage>
</organism>
<dbReference type="Pfam" id="PF00644">
    <property type="entry name" value="PARP"/>
    <property type="match status" value="1"/>
</dbReference>
<dbReference type="Proteomes" id="UP000636709">
    <property type="component" value="Unassembled WGS sequence"/>
</dbReference>
<evidence type="ECO:0000313" key="7">
    <source>
        <dbReference type="EMBL" id="KAF8730868.1"/>
    </source>
</evidence>
<feature type="domain" description="PARP catalytic" evidence="6">
    <location>
        <begin position="42"/>
        <end position="239"/>
    </location>
</feature>
<dbReference type="GO" id="GO:0003950">
    <property type="term" value="F:NAD+ poly-ADP-ribosyltransferase activity"/>
    <property type="evidence" value="ECO:0007669"/>
    <property type="project" value="UniProtKB-UniRule"/>
</dbReference>
<dbReference type="SUPFAM" id="SSF56399">
    <property type="entry name" value="ADP-ribosylation"/>
    <property type="match status" value="1"/>
</dbReference>
<dbReference type="OrthoDB" id="2017365at2759"/>
<evidence type="ECO:0000256" key="5">
    <source>
        <dbReference type="RuleBase" id="RU362114"/>
    </source>
</evidence>